<organism evidence="1 2">
    <name type="scientific">Persea americana</name>
    <name type="common">Avocado</name>
    <dbReference type="NCBI Taxonomy" id="3435"/>
    <lineage>
        <taxon>Eukaryota</taxon>
        <taxon>Viridiplantae</taxon>
        <taxon>Streptophyta</taxon>
        <taxon>Embryophyta</taxon>
        <taxon>Tracheophyta</taxon>
        <taxon>Spermatophyta</taxon>
        <taxon>Magnoliopsida</taxon>
        <taxon>Magnoliidae</taxon>
        <taxon>Laurales</taxon>
        <taxon>Lauraceae</taxon>
        <taxon>Persea</taxon>
    </lineage>
</organism>
<proteinExistence type="predicted"/>
<comment type="caution">
    <text evidence="1">The sequence shown here is derived from an EMBL/GenBank/DDBJ whole genome shotgun (WGS) entry which is preliminary data.</text>
</comment>
<accession>A0ACC2L8I0</accession>
<sequence>MSYRDLRVDAVGRPNIADQMHQIVVQETSYGPHIVVSIKRPIKGKWGRERESRKTEETKEKKKQAFSIGRMKFLGSYF</sequence>
<evidence type="ECO:0000313" key="2">
    <source>
        <dbReference type="Proteomes" id="UP001234297"/>
    </source>
</evidence>
<evidence type="ECO:0000313" key="1">
    <source>
        <dbReference type="EMBL" id="KAJ8629417.1"/>
    </source>
</evidence>
<keyword evidence="2" id="KW-1185">Reference proteome</keyword>
<dbReference type="Proteomes" id="UP001234297">
    <property type="component" value="Chromosome 7"/>
</dbReference>
<protein>
    <submittedName>
        <fullName evidence="1">Uncharacterized protein</fullName>
    </submittedName>
</protein>
<reference evidence="1 2" key="1">
    <citation type="journal article" date="2022" name="Hortic Res">
        <title>A haplotype resolved chromosomal level avocado genome allows analysis of novel avocado genes.</title>
        <authorList>
            <person name="Nath O."/>
            <person name="Fletcher S.J."/>
            <person name="Hayward A."/>
            <person name="Shaw L.M."/>
            <person name="Masouleh A.K."/>
            <person name="Furtado A."/>
            <person name="Henry R.J."/>
            <person name="Mitter N."/>
        </authorList>
    </citation>
    <scope>NUCLEOTIDE SEQUENCE [LARGE SCALE GENOMIC DNA]</scope>
    <source>
        <strain evidence="2">cv. Hass</strain>
    </source>
</reference>
<gene>
    <name evidence="1" type="ORF">MRB53_022740</name>
</gene>
<dbReference type="EMBL" id="CM056815">
    <property type="protein sequence ID" value="KAJ8629417.1"/>
    <property type="molecule type" value="Genomic_DNA"/>
</dbReference>
<name>A0ACC2L8I0_PERAE</name>